<evidence type="ECO:0000259" key="1">
    <source>
        <dbReference type="PROSITE" id="PS51671"/>
    </source>
</evidence>
<protein>
    <submittedName>
        <fullName evidence="2">D-3-phosphoglycerate dehydrogenase 3, chloroplastic-like</fullName>
    </submittedName>
</protein>
<evidence type="ECO:0000313" key="2">
    <source>
        <dbReference type="EMBL" id="TKR85483.1"/>
    </source>
</evidence>
<proteinExistence type="predicted"/>
<dbReference type="EMBL" id="RCHU01000939">
    <property type="protein sequence ID" value="TKR85483.1"/>
    <property type="molecule type" value="Genomic_DNA"/>
</dbReference>
<dbReference type="InterPro" id="IPR045865">
    <property type="entry name" value="ACT-like_dom_sf"/>
</dbReference>
<feature type="domain" description="ACT" evidence="1">
    <location>
        <begin position="79"/>
        <end position="151"/>
    </location>
</feature>
<reference evidence="2" key="1">
    <citation type="submission" date="2018-10" db="EMBL/GenBank/DDBJ databases">
        <title>Population genomic analysis revealed the cold adaptation of white poplar.</title>
        <authorList>
            <person name="Liu Y.-J."/>
        </authorList>
    </citation>
    <scope>NUCLEOTIDE SEQUENCE [LARGE SCALE GENOMIC DNA]</scope>
    <source>
        <strain evidence="2">PAL-ZL1</strain>
    </source>
</reference>
<gene>
    <name evidence="2" type="ORF">D5086_0000246250</name>
</gene>
<dbReference type="SUPFAM" id="SSF55021">
    <property type="entry name" value="ACT-like"/>
    <property type="match status" value="1"/>
</dbReference>
<dbReference type="AlphaFoldDB" id="A0A4U5NRR2"/>
<name>A0A4U5NRR2_POPAL</name>
<accession>A0A4U5NRR2</accession>
<dbReference type="Gene3D" id="3.30.70.260">
    <property type="match status" value="1"/>
</dbReference>
<organism evidence="2">
    <name type="scientific">Populus alba</name>
    <name type="common">White poplar</name>
    <dbReference type="NCBI Taxonomy" id="43335"/>
    <lineage>
        <taxon>Eukaryota</taxon>
        <taxon>Viridiplantae</taxon>
        <taxon>Streptophyta</taxon>
        <taxon>Embryophyta</taxon>
        <taxon>Tracheophyta</taxon>
        <taxon>Spermatophyta</taxon>
        <taxon>Magnoliopsida</taxon>
        <taxon>eudicotyledons</taxon>
        <taxon>Gunneridae</taxon>
        <taxon>Pentapetalae</taxon>
        <taxon>rosids</taxon>
        <taxon>fabids</taxon>
        <taxon>Malpighiales</taxon>
        <taxon>Salicaceae</taxon>
        <taxon>Saliceae</taxon>
        <taxon>Populus</taxon>
    </lineage>
</organism>
<comment type="caution">
    <text evidence="2">The sequence shown here is derived from an EMBL/GenBank/DDBJ whole genome shotgun (WGS) entry which is preliminary data.</text>
</comment>
<dbReference type="STRING" id="43335.A0A4U5NRR2"/>
<dbReference type="CDD" id="cd04902">
    <property type="entry name" value="ACT_3PGDH-xct"/>
    <property type="match status" value="1"/>
</dbReference>
<dbReference type="PROSITE" id="PS51671">
    <property type="entry name" value="ACT"/>
    <property type="match status" value="1"/>
</dbReference>
<dbReference type="InterPro" id="IPR002912">
    <property type="entry name" value="ACT_dom"/>
</dbReference>
<sequence>MGIKCQFSGQKAGTCFLLDGSPENPFEFIQVQIANVESKFAIAISDSSEIKVEGKVKDKKPHLTKVGSFSVDVSMDGSLILCSQVDQPGMTGSVGNILGKENVNGSFISVGRNAPRKQAVMTIGVDEEPSKESLKRIEEILPAEEFVFLKL</sequence>
<dbReference type="FunFam" id="3.30.70.260:FF:000008">
    <property type="entry name" value="D-3-phosphoglycerate dehydrogenase, chloroplastic"/>
    <property type="match status" value="1"/>
</dbReference>